<evidence type="ECO:0000313" key="1">
    <source>
        <dbReference type="EMBL" id="GFP90524.1"/>
    </source>
</evidence>
<accession>A0A830C2I5</accession>
<reference evidence="1" key="1">
    <citation type="submission" date="2020-07" db="EMBL/GenBank/DDBJ databases">
        <title>Ethylene signaling mediates host invasion by parasitic plants.</title>
        <authorList>
            <person name="Yoshida S."/>
        </authorList>
    </citation>
    <scope>NUCLEOTIDE SEQUENCE</scope>
    <source>
        <strain evidence="1">Okayama</strain>
    </source>
</reference>
<name>A0A830C2I5_9LAMI</name>
<dbReference type="EMBL" id="BMAC01000219">
    <property type="protein sequence ID" value="GFP90524.1"/>
    <property type="molecule type" value="Genomic_DNA"/>
</dbReference>
<evidence type="ECO:0000313" key="2">
    <source>
        <dbReference type="Proteomes" id="UP000653305"/>
    </source>
</evidence>
<organism evidence="1 2">
    <name type="scientific">Phtheirospermum japonicum</name>
    <dbReference type="NCBI Taxonomy" id="374723"/>
    <lineage>
        <taxon>Eukaryota</taxon>
        <taxon>Viridiplantae</taxon>
        <taxon>Streptophyta</taxon>
        <taxon>Embryophyta</taxon>
        <taxon>Tracheophyta</taxon>
        <taxon>Spermatophyta</taxon>
        <taxon>Magnoliopsida</taxon>
        <taxon>eudicotyledons</taxon>
        <taxon>Gunneridae</taxon>
        <taxon>Pentapetalae</taxon>
        <taxon>asterids</taxon>
        <taxon>lamiids</taxon>
        <taxon>Lamiales</taxon>
        <taxon>Orobanchaceae</taxon>
        <taxon>Orobanchaceae incertae sedis</taxon>
        <taxon>Phtheirospermum</taxon>
    </lineage>
</organism>
<comment type="caution">
    <text evidence="1">The sequence shown here is derived from an EMBL/GenBank/DDBJ whole genome shotgun (WGS) entry which is preliminary data.</text>
</comment>
<sequence length="174" mass="19548">MDWLIDEYVLNQTPVDQQLRNEIALWIALFVGGDPLLNYSLGESEPVAAVLSILIMSWYNIFVPSCAASQGVPDPVAFFTYIVDEPSVKDVAQQLAEDWDFCPSLLSVPRARIKEAKKKNIKNFNLPDDALMRADGDEATLDNADSDSNSTSSSFDVKERSINVKERSFIEEYY</sequence>
<gene>
    <name evidence="1" type="ORF">PHJA_001196300</name>
</gene>
<proteinExistence type="predicted"/>
<dbReference type="Proteomes" id="UP000653305">
    <property type="component" value="Unassembled WGS sequence"/>
</dbReference>
<protein>
    <submittedName>
        <fullName evidence="1">Uncharacterized protein</fullName>
    </submittedName>
</protein>
<keyword evidence="2" id="KW-1185">Reference proteome</keyword>
<dbReference type="AlphaFoldDB" id="A0A830C2I5"/>